<evidence type="ECO:0000256" key="1">
    <source>
        <dbReference type="ARBA" id="ARBA00004141"/>
    </source>
</evidence>
<evidence type="ECO:0000259" key="13">
    <source>
        <dbReference type="Pfam" id="PF00520"/>
    </source>
</evidence>
<keyword evidence="6" id="KW-0851">Voltage-gated channel</keyword>
<reference evidence="14 15" key="1">
    <citation type="submission" date="2019-06" db="EMBL/GenBank/DDBJ databases">
        <title>Whole genome sequence for Cellvibrionaceae sp. R142.</title>
        <authorList>
            <person name="Wang G."/>
        </authorList>
    </citation>
    <scope>NUCLEOTIDE SEQUENCE [LARGE SCALE GENOMIC DNA]</scope>
    <source>
        <strain evidence="14 15">R142</strain>
    </source>
</reference>
<proteinExistence type="predicted"/>
<evidence type="ECO:0000313" key="15">
    <source>
        <dbReference type="Proteomes" id="UP000319732"/>
    </source>
</evidence>
<keyword evidence="4 12" id="KW-0812">Transmembrane</keyword>
<gene>
    <name evidence="14" type="ORF">FKG94_01730</name>
</gene>
<feature type="transmembrane region" description="Helical" evidence="12">
    <location>
        <begin position="150"/>
        <end position="171"/>
    </location>
</feature>
<dbReference type="Pfam" id="PF00520">
    <property type="entry name" value="Ion_trans"/>
    <property type="match status" value="1"/>
</dbReference>
<evidence type="ECO:0000256" key="6">
    <source>
        <dbReference type="ARBA" id="ARBA00022882"/>
    </source>
</evidence>
<evidence type="ECO:0000256" key="10">
    <source>
        <dbReference type="ARBA" id="ARBA00023136"/>
    </source>
</evidence>
<dbReference type="Gene3D" id="1.20.120.350">
    <property type="entry name" value="Voltage-gated potassium channels. Chain C"/>
    <property type="match status" value="1"/>
</dbReference>
<evidence type="ECO:0000256" key="8">
    <source>
        <dbReference type="ARBA" id="ARBA00022989"/>
    </source>
</evidence>
<dbReference type="Proteomes" id="UP000319732">
    <property type="component" value="Unassembled WGS sequence"/>
</dbReference>
<keyword evidence="5" id="KW-0631">Potassium channel</keyword>
<feature type="transmembrane region" description="Helical" evidence="12">
    <location>
        <begin position="54"/>
        <end position="73"/>
    </location>
</feature>
<keyword evidence="3" id="KW-0633">Potassium transport</keyword>
<evidence type="ECO:0000256" key="4">
    <source>
        <dbReference type="ARBA" id="ARBA00022692"/>
    </source>
</evidence>
<dbReference type="AlphaFoldDB" id="A0A545UA30"/>
<keyword evidence="10 12" id="KW-0472">Membrane</keyword>
<evidence type="ECO:0000256" key="2">
    <source>
        <dbReference type="ARBA" id="ARBA00022448"/>
    </source>
</evidence>
<protein>
    <submittedName>
        <fullName evidence="14">Ion transporter</fullName>
    </submittedName>
</protein>
<dbReference type="PANTHER" id="PTHR11537:SF254">
    <property type="entry name" value="POTASSIUM VOLTAGE-GATED CHANNEL PROTEIN SHAB"/>
    <property type="match status" value="1"/>
</dbReference>
<dbReference type="SUPFAM" id="SSF81324">
    <property type="entry name" value="Voltage-gated potassium channels"/>
    <property type="match status" value="1"/>
</dbReference>
<dbReference type="GO" id="GO:0005249">
    <property type="term" value="F:voltage-gated potassium channel activity"/>
    <property type="evidence" value="ECO:0007669"/>
    <property type="project" value="InterPro"/>
</dbReference>
<keyword evidence="8 12" id="KW-1133">Transmembrane helix</keyword>
<feature type="domain" description="Ion transport" evidence="13">
    <location>
        <begin position="23"/>
        <end position="240"/>
    </location>
</feature>
<dbReference type="InterPro" id="IPR028325">
    <property type="entry name" value="VG_K_chnl"/>
</dbReference>
<dbReference type="InterPro" id="IPR027359">
    <property type="entry name" value="Volt_channel_dom_sf"/>
</dbReference>
<dbReference type="GO" id="GO:0001508">
    <property type="term" value="P:action potential"/>
    <property type="evidence" value="ECO:0007669"/>
    <property type="project" value="TreeGrafter"/>
</dbReference>
<comment type="caution">
    <text evidence="14">The sequence shown here is derived from an EMBL/GenBank/DDBJ whole genome shotgun (WGS) entry which is preliminary data.</text>
</comment>
<keyword evidence="7" id="KW-0630">Potassium</keyword>
<feature type="transmembrane region" description="Helical" evidence="12">
    <location>
        <begin position="21"/>
        <end position="42"/>
    </location>
</feature>
<evidence type="ECO:0000256" key="9">
    <source>
        <dbReference type="ARBA" id="ARBA00023065"/>
    </source>
</evidence>
<organism evidence="14 15">
    <name type="scientific">Exilibacterium tricleocarpae</name>
    <dbReference type="NCBI Taxonomy" id="2591008"/>
    <lineage>
        <taxon>Bacteria</taxon>
        <taxon>Pseudomonadati</taxon>
        <taxon>Pseudomonadota</taxon>
        <taxon>Gammaproteobacteria</taxon>
        <taxon>Cellvibrionales</taxon>
        <taxon>Cellvibrionaceae</taxon>
        <taxon>Exilibacterium</taxon>
    </lineage>
</organism>
<evidence type="ECO:0000256" key="7">
    <source>
        <dbReference type="ARBA" id="ARBA00022958"/>
    </source>
</evidence>
<dbReference type="PANTHER" id="PTHR11537">
    <property type="entry name" value="VOLTAGE-GATED POTASSIUM CHANNEL"/>
    <property type="match status" value="1"/>
</dbReference>
<name>A0A545UA30_9GAMM</name>
<dbReference type="PRINTS" id="PR00169">
    <property type="entry name" value="KCHANNEL"/>
</dbReference>
<feature type="transmembrane region" description="Helical" evidence="12">
    <location>
        <begin position="85"/>
        <end position="105"/>
    </location>
</feature>
<dbReference type="OrthoDB" id="9799090at2"/>
<feature type="transmembrane region" description="Helical" evidence="12">
    <location>
        <begin position="209"/>
        <end position="231"/>
    </location>
</feature>
<keyword evidence="2" id="KW-0813">Transport</keyword>
<evidence type="ECO:0000256" key="12">
    <source>
        <dbReference type="SAM" id="Phobius"/>
    </source>
</evidence>
<dbReference type="GO" id="GO:0008076">
    <property type="term" value="C:voltage-gated potassium channel complex"/>
    <property type="evidence" value="ECO:0007669"/>
    <property type="project" value="InterPro"/>
</dbReference>
<evidence type="ECO:0000313" key="14">
    <source>
        <dbReference type="EMBL" id="TQV86335.1"/>
    </source>
</evidence>
<comment type="subcellular location">
    <subcellularLocation>
        <location evidence="1">Membrane</location>
        <topology evidence="1">Multi-pass membrane protein</topology>
    </subcellularLocation>
</comment>
<evidence type="ECO:0000256" key="11">
    <source>
        <dbReference type="ARBA" id="ARBA00023303"/>
    </source>
</evidence>
<dbReference type="InterPro" id="IPR005821">
    <property type="entry name" value="Ion_trans_dom"/>
</dbReference>
<keyword evidence="15" id="KW-1185">Reference proteome</keyword>
<keyword evidence="11" id="KW-0407">Ion channel</keyword>
<accession>A0A545UA30</accession>
<dbReference type="Gene3D" id="1.10.287.70">
    <property type="match status" value="1"/>
</dbReference>
<evidence type="ECO:0000256" key="3">
    <source>
        <dbReference type="ARBA" id="ARBA00022538"/>
    </source>
</evidence>
<dbReference type="EMBL" id="VHSG01000002">
    <property type="protein sequence ID" value="TQV86335.1"/>
    <property type="molecule type" value="Genomic_DNA"/>
</dbReference>
<keyword evidence="9" id="KW-0406">Ion transport</keyword>
<sequence>MEDSSLRQRIYRVIFGTDTPAGRLFDLVLIYAILLSVAAVMLDSVAWVADNFHTYLYGLEWFFTVLFTIEYILRVYSSPRPFAYIRSFYGVIDLLAILPTYLGIFVTDVNYLLILRLLRVLRIFRILKLVRYLTEANVLLRSMLKARRKILIFFMSVLVLSTVFGSLMFVVEGPQNGFSSIPKSIYWTIVTITTVGYGDIVPQTMFGQVISAMAMLTGYSIIAVPTGILTAELSYEMQRERIGRLCRHCNRGGHEEDAAYCRLCGGELAPPKEAA</sequence>
<evidence type="ECO:0000256" key="5">
    <source>
        <dbReference type="ARBA" id="ARBA00022826"/>
    </source>
</evidence>